<name>A0A024TGG8_9STRA</name>
<protein>
    <submittedName>
        <fullName evidence="2">Uncharacterized protein</fullName>
    </submittedName>
</protein>
<gene>
    <name evidence="2" type="ORF">H310_13128</name>
</gene>
<feature type="region of interest" description="Disordered" evidence="1">
    <location>
        <begin position="1"/>
        <end position="22"/>
    </location>
</feature>
<accession>A0A024TGG8</accession>
<dbReference type="EMBL" id="KI913998">
    <property type="protein sequence ID" value="ETV92691.1"/>
    <property type="molecule type" value="Genomic_DNA"/>
</dbReference>
<evidence type="ECO:0000313" key="2">
    <source>
        <dbReference type="EMBL" id="ETV92691.1"/>
    </source>
</evidence>
<sequence length="105" mass="11732">MLSTKHEEHAREMSHYDRHESSQRVNCCGLTAPDTLYKASALEFASRTITYSDSGCRRRLEAHGWHSPQHEAAPSPAIIVAVASPTTVQRVTLANYMLNIINIIL</sequence>
<dbReference type="VEuPathDB" id="FungiDB:H310_13128"/>
<reference evidence="2" key="1">
    <citation type="submission" date="2013-12" db="EMBL/GenBank/DDBJ databases">
        <title>The Genome Sequence of Aphanomyces invadans NJM9701.</title>
        <authorList>
            <consortium name="The Broad Institute Genomics Platform"/>
            <person name="Russ C."/>
            <person name="Tyler B."/>
            <person name="van West P."/>
            <person name="Dieguez-Uribeondo J."/>
            <person name="Young S.K."/>
            <person name="Zeng Q."/>
            <person name="Gargeya S."/>
            <person name="Fitzgerald M."/>
            <person name="Abouelleil A."/>
            <person name="Alvarado L."/>
            <person name="Chapman S.B."/>
            <person name="Gainer-Dewar J."/>
            <person name="Goldberg J."/>
            <person name="Griggs A."/>
            <person name="Gujja S."/>
            <person name="Hansen M."/>
            <person name="Howarth C."/>
            <person name="Imamovic A."/>
            <person name="Ireland A."/>
            <person name="Larimer J."/>
            <person name="McCowan C."/>
            <person name="Murphy C."/>
            <person name="Pearson M."/>
            <person name="Poon T.W."/>
            <person name="Priest M."/>
            <person name="Roberts A."/>
            <person name="Saif S."/>
            <person name="Shea T."/>
            <person name="Sykes S."/>
            <person name="Wortman J."/>
            <person name="Nusbaum C."/>
            <person name="Birren B."/>
        </authorList>
    </citation>
    <scope>NUCLEOTIDE SEQUENCE [LARGE SCALE GENOMIC DNA]</scope>
    <source>
        <strain evidence="2">NJM9701</strain>
    </source>
</reference>
<dbReference type="GeneID" id="20090178"/>
<dbReference type="RefSeq" id="XP_008878727.1">
    <property type="nucleotide sequence ID" value="XM_008880505.1"/>
</dbReference>
<evidence type="ECO:0000256" key="1">
    <source>
        <dbReference type="SAM" id="MobiDB-lite"/>
    </source>
</evidence>
<dbReference type="AlphaFoldDB" id="A0A024TGG8"/>
<proteinExistence type="predicted"/>
<organism evidence="2">
    <name type="scientific">Aphanomyces invadans</name>
    <dbReference type="NCBI Taxonomy" id="157072"/>
    <lineage>
        <taxon>Eukaryota</taxon>
        <taxon>Sar</taxon>
        <taxon>Stramenopiles</taxon>
        <taxon>Oomycota</taxon>
        <taxon>Saprolegniomycetes</taxon>
        <taxon>Saprolegniales</taxon>
        <taxon>Verrucalvaceae</taxon>
        <taxon>Aphanomyces</taxon>
    </lineage>
</organism>